<keyword evidence="2" id="KW-0812">Transmembrane</keyword>
<keyword evidence="4" id="KW-1185">Reference proteome</keyword>
<feature type="transmembrane region" description="Helical" evidence="2">
    <location>
        <begin position="107"/>
        <end position="126"/>
    </location>
</feature>
<dbReference type="EMBL" id="QZFU01000016">
    <property type="protein sequence ID" value="RJO76413.1"/>
    <property type="molecule type" value="Genomic_DNA"/>
</dbReference>
<feature type="compositionally biased region" description="Acidic residues" evidence="1">
    <location>
        <begin position="510"/>
        <end position="519"/>
    </location>
</feature>
<feature type="compositionally biased region" description="Acidic residues" evidence="1">
    <location>
        <begin position="429"/>
        <end position="442"/>
    </location>
</feature>
<feature type="transmembrane region" description="Helical" evidence="2">
    <location>
        <begin position="316"/>
        <end position="335"/>
    </location>
</feature>
<comment type="caution">
    <text evidence="3">The sequence shown here is derived from an EMBL/GenBank/DDBJ whole genome shotgun (WGS) entry which is preliminary data.</text>
</comment>
<sequence>MSSQRNSVVRRTEEARAARAPLRPPPRQRPREDADEPGFLSLTPERGRALLLVAARPSAFAVIGLAVLVLAALLTSGGGMGGVSAALAASWFATHQIPLVIGKTTLGLLPLLPTGLLLWAAARECARAVESGATRRDLGWILGASLAGPLLITAVCLAVAEDASGVVALQPPNSLAAFGWVGGLHLVAAVVGIAGRVLRQRTAPALLPDWVLVGAHFAGRTALRLLAGAAAVTVLSFLAHWSRLGEMYRSAGNAAGAIGLSVLALGYLPNAVLLAVGVLVGSTAQFGTASIGLFSVVGGPIPAVPIMAVLPEGPASGWWAVLLVVPVGVGALGGLDCARTSHDRVTAPWATLLSSALAALLLAVGAQAAGGELGNFGRVGPDLPFFVLLTFVCLAVPGYIGLVIARWFVVPVTPLADRYAQADDRYDPEPDDELDYYADDYDDYHPDDHYDADDRYDDYPDHEGPDPEDERDDELIDAELIDAELVDAEVVADQPALSTRAAPEQAPDIVDAEVVEPDQPESGPAARH</sequence>
<feature type="transmembrane region" description="Helical" evidence="2">
    <location>
        <begin position="254"/>
        <end position="279"/>
    </location>
</feature>
<protein>
    <submittedName>
        <fullName evidence="3">Uncharacterized protein</fullName>
    </submittedName>
</protein>
<feature type="transmembrane region" description="Helical" evidence="2">
    <location>
        <begin position="386"/>
        <end position="409"/>
    </location>
</feature>
<dbReference type="AlphaFoldDB" id="A0A3A4L232"/>
<feature type="transmembrane region" description="Helical" evidence="2">
    <location>
        <begin position="180"/>
        <end position="198"/>
    </location>
</feature>
<evidence type="ECO:0000256" key="1">
    <source>
        <dbReference type="SAM" id="MobiDB-lite"/>
    </source>
</evidence>
<accession>A0A3A4L232</accession>
<feature type="region of interest" description="Disordered" evidence="1">
    <location>
        <begin position="492"/>
        <end position="528"/>
    </location>
</feature>
<dbReference type="RefSeq" id="WP_120039341.1">
    <property type="nucleotide sequence ID" value="NZ_QZFU01000016.1"/>
</dbReference>
<organism evidence="3 4">
    <name type="scientific">Nocardia panacis</name>
    <dbReference type="NCBI Taxonomy" id="2340916"/>
    <lineage>
        <taxon>Bacteria</taxon>
        <taxon>Bacillati</taxon>
        <taxon>Actinomycetota</taxon>
        <taxon>Actinomycetes</taxon>
        <taxon>Mycobacteriales</taxon>
        <taxon>Nocardiaceae</taxon>
        <taxon>Nocardia</taxon>
    </lineage>
</organism>
<keyword evidence="2" id="KW-0472">Membrane</keyword>
<dbReference type="InterPro" id="IPR045931">
    <property type="entry name" value="DUF6350"/>
</dbReference>
<dbReference type="Proteomes" id="UP000266677">
    <property type="component" value="Unassembled WGS sequence"/>
</dbReference>
<feature type="compositionally biased region" description="Basic and acidic residues" evidence="1">
    <location>
        <begin position="443"/>
        <end position="465"/>
    </location>
</feature>
<feature type="transmembrane region" description="Helical" evidence="2">
    <location>
        <begin position="222"/>
        <end position="242"/>
    </location>
</feature>
<dbReference type="Pfam" id="PF19877">
    <property type="entry name" value="DUF6350"/>
    <property type="match status" value="1"/>
</dbReference>
<proteinExistence type="predicted"/>
<evidence type="ECO:0000256" key="2">
    <source>
        <dbReference type="SAM" id="Phobius"/>
    </source>
</evidence>
<feature type="compositionally biased region" description="Acidic residues" evidence="1">
    <location>
        <begin position="466"/>
        <end position="475"/>
    </location>
</feature>
<dbReference type="OrthoDB" id="4775522at2"/>
<evidence type="ECO:0000313" key="4">
    <source>
        <dbReference type="Proteomes" id="UP000266677"/>
    </source>
</evidence>
<feature type="transmembrane region" description="Helical" evidence="2">
    <location>
        <begin position="49"/>
        <end position="74"/>
    </location>
</feature>
<keyword evidence="2" id="KW-1133">Transmembrane helix</keyword>
<evidence type="ECO:0000313" key="3">
    <source>
        <dbReference type="EMBL" id="RJO76413.1"/>
    </source>
</evidence>
<gene>
    <name evidence="3" type="ORF">D5S18_08810</name>
</gene>
<feature type="region of interest" description="Disordered" evidence="1">
    <location>
        <begin position="1"/>
        <end position="40"/>
    </location>
</feature>
<feature type="transmembrane region" description="Helical" evidence="2">
    <location>
        <begin position="291"/>
        <end position="310"/>
    </location>
</feature>
<name>A0A3A4L232_9NOCA</name>
<feature type="transmembrane region" description="Helical" evidence="2">
    <location>
        <begin position="138"/>
        <end position="160"/>
    </location>
</feature>
<reference evidence="3 4" key="1">
    <citation type="submission" date="2018-09" db="EMBL/GenBank/DDBJ databases">
        <title>YIM PH21274 draft genome.</title>
        <authorList>
            <person name="Miao C."/>
        </authorList>
    </citation>
    <scope>NUCLEOTIDE SEQUENCE [LARGE SCALE GENOMIC DNA]</scope>
    <source>
        <strain evidence="3 4">YIM PH 21724</strain>
    </source>
</reference>
<feature type="transmembrane region" description="Helical" evidence="2">
    <location>
        <begin position="347"/>
        <end position="366"/>
    </location>
</feature>
<feature type="region of interest" description="Disordered" evidence="1">
    <location>
        <begin position="423"/>
        <end position="475"/>
    </location>
</feature>